<name>A0A2S9YY96_9BACT</name>
<protein>
    <submittedName>
        <fullName evidence="2">Cyclopentanol dehydrogenase</fullName>
        <ecNumber evidence="2">1.1.1.163</ecNumber>
    </submittedName>
</protein>
<proteinExistence type="inferred from homology"/>
<comment type="caution">
    <text evidence="2">The sequence shown here is derived from an EMBL/GenBank/DDBJ whole genome shotgun (WGS) entry which is preliminary data.</text>
</comment>
<dbReference type="AlphaFoldDB" id="A0A2S9YY96"/>
<gene>
    <name evidence="2" type="primary">cpnA_1</name>
    <name evidence="2" type="ORF">ENSA7_02670</name>
</gene>
<dbReference type="PRINTS" id="PR00081">
    <property type="entry name" value="GDHRDH"/>
</dbReference>
<reference evidence="2 3" key="1">
    <citation type="submission" date="2018-03" db="EMBL/GenBank/DDBJ databases">
        <title>Draft Genome Sequences of the Obligatory Marine Myxobacteria Enhygromyxa salina SWB007.</title>
        <authorList>
            <person name="Poehlein A."/>
            <person name="Moghaddam J.A."/>
            <person name="Harms H."/>
            <person name="Alanjari M."/>
            <person name="Koenig G.M."/>
            <person name="Daniel R."/>
            <person name="Schaeberle T.F."/>
        </authorList>
    </citation>
    <scope>NUCLEOTIDE SEQUENCE [LARGE SCALE GENOMIC DNA]</scope>
    <source>
        <strain evidence="2 3">SWB007</strain>
    </source>
</reference>
<dbReference type="PROSITE" id="PS00061">
    <property type="entry name" value="ADH_SHORT"/>
    <property type="match status" value="1"/>
</dbReference>
<dbReference type="Gene3D" id="3.40.50.720">
    <property type="entry name" value="NAD(P)-binding Rossmann-like Domain"/>
    <property type="match status" value="1"/>
</dbReference>
<dbReference type="GO" id="GO:0055041">
    <property type="term" value="F:cyclopentanol dehydrogenase activity"/>
    <property type="evidence" value="ECO:0007669"/>
    <property type="project" value="UniProtKB-EC"/>
</dbReference>
<dbReference type="Proteomes" id="UP000238823">
    <property type="component" value="Unassembled WGS sequence"/>
</dbReference>
<dbReference type="InterPro" id="IPR020904">
    <property type="entry name" value="Sc_DH/Rdtase_CS"/>
</dbReference>
<keyword evidence="2" id="KW-0560">Oxidoreductase</keyword>
<dbReference type="GO" id="GO:0030497">
    <property type="term" value="P:fatty acid elongation"/>
    <property type="evidence" value="ECO:0007669"/>
    <property type="project" value="TreeGrafter"/>
</dbReference>
<evidence type="ECO:0000313" key="3">
    <source>
        <dbReference type="Proteomes" id="UP000238823"/>
    </source>
</evidence>
<dbReference type="Pfam" id="PF00106">
    <property type="entry name" value="adh_short"/>
    <property type="match status" value="1"/>
</dbReference>
<dbReference type="PANTHER" id="PTHR42760:SF40">
    <property type="entry name" value="3-OXOACYL-[ACYL-CARRIER-PROTEIN] REDUCTASE, CHLOROPLASTIC"/>
    <property type="match status" value="1"/>
</dbReference>
<dbReference type="EMBL" id="PVNL01000004">
    <property type="protein sequence ID" value="PRQ10061.1"/>
    <property type="molecule type" value="Genomic_DNA"/>
</dbReference>
<dbReference type="RefSeq" id="WP_106087367.1">
    <property type="nucleotide sequence ID" value="NZ_PVNL01000004.1"/>
</dbReference>
<evidence type="ECO:0000256" key="1">
    <source>
        <dbReference type="ARBA" id="ARBA00006484"/>
    </source>
</evidence>
<sequence length="233" mass="24562">MSNALKGRVVVVTGGTGALGAAVAAALVDAGAVVHIPVLQAKGEVAFELAEHERVELRYEVDLADERAACAYFAEIPRPWATLNVAGGFTMAPLVDTSFSEFEHMWRINVVSCFLACRESVRRMREADEGGRIVNVSARPALVPTAGMIAYAAAKGAIAVMTQALAEELADEKIWVNAVAPSIIDTPANRAAMPTAAHDRWPSPEAITATILSLASPDNHCARGAVVPVYGQS</sequence>
<dbReference type="SUPFAM" id="SSF51735">
    <property type="entry name" value="NAD(P)-binding Rossmann-fold domains"/>
    <property type="match status" value="1"/>
</dbReference>
<dbReference type="EC" id="1.1.1.163" evidence="2"/>
<dbReference type="InterPro" id="IPR002347">
    <property type="entry name" value="SDR_fam"/>
</dbReference>
<dbReference type="PANTHER" id="PTHR42760">
    <property type="entry name" value="SHORT-CHAIN DEHYDROGENASES/REDUCTASES FAMILY MEMBER"/>
    <property type="match status" value="1"/>
</dbReference>
<organism evidence="2 3">
    <name type="scientific">Enhygromyxa salina</name>
    <dbReference type="NCBI Taxonomy" id="215803"/>
    <lineage>
        <taxon>Bacteria</taxon>
        <taxon>Pseudomonadati</taxon>
        <taxon>Myxococcota</taxon>
        <taxon>Polyangia</taxon>
        <taxon>Nannocystales</taxon>
        <taxon>Nannocystaceae</taxon>
        <taxon>Enhygromyxa</taxon>
    </lineage>
</organism>
<evidence type="ECO:0000313" key="2">
    <source>
        <dbReference type="EMBL" id="PRQ10061.1"/>
    </source>
</evidence>
<accession>A0A2S9YY96</accession>
<dbReference type="OrthoDB" id="9810908at2"/>
<dbReference type="InterPro" id="IPR036291">
    <property type="entry name" value="NAD(P)-bd_dom_sf"/>
</dbReference>
<comment type="similarity">
    <text evidence="1">Belongs to the short-chain dehydrogenases/reductases (SDR) family.</text>
</comment>